<protein>
    <recommendedName>
        <fullName evidence="3">CCHC-type domain-containing protein</fullName>
    </recommendedName>
</protein>
<dbReference type="InterPro" id="IPR036875">
    <property type="entry name" value="Znf_CCHC_sf"/>
</dbReference>
<dbReference type="GO" id="GO:0003676">
    <property type="term" value="F:nucleic acid binding"/>
    <property type="evidence" value="ECO:0007669"/>
    <property type="project" value="InterPro"/>
</dbReference>
<dbReference type="InterPro" id="IPR001878">
    <property type="entry name" value="Znf_CCHC"/>
</dbReference>
<feature type="region of interest" description="Disordered" evidence="2">
    <location>
        <begin position="134"/>
        <end position="179"/>
    </location>
</feature>
<dbReference type="Pfam" id="PF00098">
    <property type="entry name" value="zf-CCHC"/>
    <property type="match status" value="1"/>
</dbReference>
<proteinExistence type="predicted"/>
<evidence type="ECO:0000256" key="2">
    <source>
        <dbReference type="SAM" id="MobiDB-lite"/>
    </source>
</evidence>
<dbReference type="SMART" id="SM00343">
    <property type="entry name" value="ZnF_C2HC"/>
    <property type="match status" value="2"/>
</dbReference>
<keyword evidence="1" id="KW-0863">Zinc-finger</keyword>
<keyword evidence="1" id="KW-0479">Metal-binding</keyword>
<dbReference type="GO" id="GO:0008270">
    <property type="term" value="F:zinc ion binding"/>
    <property type="evidence" value="ECO:0007669"/>
    <property type="project" value="UniProtKB-KW"/>
</dbReference>
<organism evidence="4">
    <name type="scientific">Ananas comosus var. bracteatus</name>
    <name type="common">red pineapple</name>
    <dbReference type="NCBI Taxonomy" id="296719"/>
    <lineage>
        <taxon>Eukaryota</taxon>
        <taxon>Viridiplantae</taxon>
        <taxon>Streptophyta</taxon>
        <taxon>Embryophyta</taxon>
        <taxon>Tracheophyta</taxon>
        <taxon>Spermatophyta</taxon>
        <taxon>Magnoliopsida</taxon>
        <taxon>Liliopsida</taxon>
        <taxon>Poales</taxon>
        <taxon>Bromeliaceae</taxon>
        <taxon>Bromelioideae</taxon>
        <taxon>Ananas</taxon>
    </lineage>
</organism>
<feature type="domain" description="CCHC-type" evidence="3">
    <location>
        <begin position="210"/>
        <end position="226"/>
    </location>
</feature>
<gene>
    <name evidence="4" type="ORF">CB5_LOCUS1034</name>
</gene>
<name>A0A6V7NH50_ANACO</name>
<feature type="compositionally biased region" description="Basic and acidic residues" evidence="2">
    <location>
        <begin position="139"/>
        <end position="149"/>
    </location>
</feature>
<accession>A0A6V7NH50</accession>
<reference evidence="4" key="1">
    <citation type="submission" date="2020-07" db="EMBL/GenBank/DDBJ databases">
        <authorList>
            <person name="Lin J."/>
        </authorList>
    </citation>
    <scope>NUCLEOTIDE SEQUENCE</scope>
</reference>
<dbReference type="EMBL" id="LR862138">
    <property type="protein sequence ID" value="CAD1817823.1"/>
    <property type="molecule type" value="Genomic_DNA"/>
</dbReference>
<dbReference type="AlphaFoldDB" id="A0A6V7NH50"/>
<evidence type="ECO:0000259" key="3">
    <source>
        <dbReference type="PROSITE" id="PS50158"/>
    </source>
</evidence>
<dbReference type="PROSITE" id="PS50158">
    <property type="entry name" value="ZF_CCHC"/>
    <property type="match status" value="1"/>
</dbReference>
<evidence type="ECO:0000256" key="1">
    <source>
        <dbReference type="PROSITE-ProRule" id="PRU00047"/>
    </source>
</evidence>
<sequence>MFTCSHPSPPLQVVQQQAAAGVVQAPPSGTETGITASNVADVACVAVNGPLGNQATRVSFLGTTAIVPTSATVTTRVMPVTDGPRSTSATGILLYTTTPTISTEDVNSLTMELARVRGSLAEFTIGNPLKSSDNWMDPVLKESSSEKAFGKRPHSNTEGGSSSNPKPPKHLRTQASAKKVTVVRKLRGDRLCVICGQAHRVTSCPRRRDRCYRCGQLGHLRRDCPRGNGPLRASS</sequence>
<dbReference type="Gene3D" id="4.10.60.10">
    <property type="entry name" value="Zinc finger, CCHC-type"/>
    <property type="match status" value="1"/>
</dbReference>
<evidence type="ECO:0000313" key="4">
    <source>
        <dbReference type="EMBL" id="CAD1817823.1"/>
    </source>
</evidence>
<keyword evidence="1" id="KW-0862">Zinc</keyword>
<dbReference type="SUPFAM" id="SSF57756">
    <property type="entry name" value="Retrovirus zinc finger-like domains"/>
    <property type="match status" value="1"/>
</dbReference>